<evidence type="ECO:0000313" key="2">
    <source>
        <dbReference type="Proteomes" id="UP000626109"/>
    </source>
</evidence>
<reference evidence="1" key="1">
    <citation type="submission" date="2021-02" db="EMBL/GenBank/DDBJ databases">
        <authorList>
            <person name="Dougan E. K."/>
            <person name="Rhodes N."/>
            <person name="Thang M."/>
            <person name="Chan C."/>
        </authorList>
    </citation>
    <scope>NUCLEOTIDE SEQUENCE</scope>
</reference>
<sequence length="475" mass="51323">MAAERLAGAGDALVRFEHEVTRRGGIGQLCLRVHDEARRETVEVALGHKTPLQHLAVALCDEGVQEAAGPEGERQRKEPQLPELQLGSLRLLPGDTLCGLGLLSQDLGLGGSAVGRGNGDLGSCRGAREGGRGGLAMAAILALVAETYHMGVYAALSYLSSQLLVAALRPDATAALARWQDLDRRSAWARCEDAVRVSCLCGSCCWFVPAAWLTPPPPASGEARSGRACTVEKVSCCCTFASISSGTQASRCPTPGCCESYTRWLTARCGISIPSLRWLWLPAGMTATDCNSGPGGGLLARGIAAQAEPLTEVECSRSQRFRCRSCKVETYNVDVGDDIVRQCSELWETWGWRREVPDTWWESPQGLACQFLIVLLGAAMCLYFGRGLIKDIWEHEESYALQFAGQVAVQIQFETTVHDMRSTGHQAPVGLDPYNVSQQQNAVEFQAIIHHIPTPLARIAEKVLHRAPVEAPTCD</sequence>
<dbReference type="Proteomes" id="UP000626109">
    <property type="component" value="Unassembled WGS sequence"/>
</dbReference>
<comment type="caution">
    <text evidence="1">The sequence shown here is derived from an EMBL/GenBank/DDBJ whole genome shotgun (WGS) entry which is preliminary data.</text>
</comment>
<name>A0A813M6Y2_POLGL</name>
<protein>
    <submittedName>
        <fullName evidence="1">Uncharacterized protein</fullName>
    </submittedName>
</protein>
<evidence type="ECO:0000313" key="1">
    <source>
        <dbReference type="EMBL" id="CAE8742440.1"/>
    </source>
</evidence>
<dbReference type="EMBL" id="CAJNNW010037506">
    <property type="protein sequence ID" value="CAE8742440.1"/>
    <property type="molecule type" value="Genomic_DNA"/>
</dbReference>
<proteinExistence type="predicted"/>
<organism evidence="1 2">
    <name type="scientific">Polarella glacialis</name>
    <name type="common">Dinoflagellate</name>
    <dbReference type="NCBI Taxonomy" id="89957"/>
    <lineage>
        <taxon>Eukaryota</taxon>
        <taxon>Sar</taxon>
        <taxon>Alveolata</taxon>
        <taxon>Dinophyceae</taxon>
        <taxon>Suessiales</taxon>
        <taxon>Suessiaceae</taxon>
        <taxon>Polarella</taxon>
    </lineage>
</organism>
<dbReference type="AlphaFoldDB" id="A0A813M6Y2"/>
<gene>
    <name evidence="1" type="ORF">PGLA2088_LOCUS50967</name>
</gene>
<accession>A0A813M6Y2</accession>